<evidence type="ECO:0000313" key="7">
    <source>
        <dbReference type="EMBL" id="KAF2113981.1"/>
    </source>
</evidence>
<dbReference type="InterPro" id="IPR007219">
    <property type="entry name" value="XnlR_reg_dom"/>
</dbReference>
<evidence type="ECO:0000256" key="4">
    <source>
        <dbReference type="ARBA" id="ARBA00023163"/>
    </source>
</evidence>
<organism evidence="7 8">
    <name type="scientific">Lophiotrema nucula</name>
    <dbReference type="NCBI Taxonomy" id="690887"/>
    <lineage>
        <taxon>Eukaryota</taxon>
        <taxon>Fungi</taxon>
        <taxon>Dikarya</taxon>
        <taxon>Ascomycota</taxon>
        <taxon>Pezizomycotina</taxon>
        <taxon>Dothideomycetes</taxon>
        <taxon>Pleosporomycetidae</taxon>
        <taxon>Pleosporales</taxon>
        <taxon>Lophiotremataceae</taxon>
        <taxon>Lophiotrema</taxon>
    </lineage>
</organism>
<dbReference type="GO" id="GO:0000981">
    <property type="term" value="F:DNA-binding transcription factor activity, RNA polymerase II-specific"/>
    <property type="evidence" value="ECO:0007669"/>
    <property type="project" value="TreeGrafter"/>
</dbReference>
<evidence type="ECO:0000256" key="1">
    <source>
        <dbReference type="ARBA" id="ARBA00004123"/>
    </source>
</evidence>
<dbReference type="GO" id="GO:0000976">
    <property type="term" value="F:transcription cis-regulatory region binding"/>
    <property type="evidence" value="ECO:0007669"/>
    <property type="project" value="TreeGrafter"/>
</dbReference>
<accession>A0A6A5Z6K8</accession>
<dbReference type="EMBL" id="ML977326">
    <property type="protein sequence ID" value="KAF2113981.1"/>
    <property type="molecule type" value="Genomic_DNA"/>
</dbReference>
<evidence type="ECO:0000256" key="5">
    <source>
        <dbReference type="ARBA" id="ARBA00023242"/>
    </source>
</evidence>
<keyword evidence="2" id="KW-0805">Transcription regulation</keyword>
<comment type="subcellular location">
    <subcellularLocation>
        <location evidence="1">Nucleus</location>
    </subcellularLocation>
</comment>
<dbReference type="GO" id="GO:0006351">
    <property type="term" value="P:DNA-templated transcription"/>
    <property type="evidence" value="ECO:0007669"/>
    <property type="project" value="InterPro"/>
</dbReference>
<dbReference type="Proteomes" id="UP000799770">
    <property type="component" value="Unassembled WGS sequence"/>
</dbReference>
<name>A0A6A5Z6K8_9PLEO</name>
<evidence type="ECO:0000256" key="3">
    <source>
        <dbReference type="ARBA" id="ARBA00023125"/>
    </source>
</evidence>
<feature type="domain" description="Xylanolytic transcriptional activator regulatory" evidence="6">
    <location>
        <begin position="18"/>
        <end position="145"/>
    </location>
</feature>
<dbReference type="PANTHER" id="PTHR31845:SF10">
    <property type="entry name" value="ZN(II)2CYS6 TRANSCRIPTION FACTOR (EUROFUNG)"/>
    <property type="match status" value="1"/>
</dbReference>
<dbReference type="AlphaFoldDB" id="A0A6A5Z6K8"/>
<dbReference type="CDD" id="cd12148">
    <property type="entry name" value="fungal_TF_MHR"/>
    <property type="match status" value="1"/>
</dbReference>
<evidence type="ECO:0000313" key="8">
    <source>
        <dbReference type="Proteomes" id="UP000799770"/>
    </source>
</evidence>
<protein>
    <recommendedName>
        <fullName evidence="6">Xylanolytic transcriptional activator regulatory domain-containing protein</fullName>
    </recommendedName>
</protein>
<gene>
    <name evidence="7" type="ORF">BDV96DRAFT_106241</name>
</gene>
<dbReference type="Pfam" id="PF04082">
    <property type="entry name" value="Fungal_trans"/>
    <property type="match status" value="1"/>
</dbReference>
<dbReference type="OrthoDB" id="5424793at2759"/>
<dbReference type="InterPro" id="IPR051089">
    <property type="entry name" value="prtT"/>
</dbReference>
<sequence>MIDSSPFVPIPFHVSARELSSAKPMLFLAILTVASWQDHQRQLALDRLYRTELAQRTIIQPRRTLSLLQSIVVYLSWYHFIFSHKTQQTVTLLQLAIGMALDLNLHQKSKRLLVDLPGRPPPQEPAAVEQRERQRTYLGCYHLSSALAGGLAKPNLLKYSEYMASCGKRLRDDLEYPSDELIARLIPLRRMDDQAHESFYSEETFDLPFTDSRIFMSLRFLETQMDDWRRENVSDRFRQALDLSYAFAEMQLYSIGLRPPPPSLSWQPADSNQLKALLSALEAGKRFFDMLLAFPASDYHLIPFSEWMRLPFVVITVSRLCIPSDAHAAMQWDVKAAQERVRLDLYLESLCYRMQGLSTYDKVKQPHPDFWWAMRMIMDLTRAWYVRKIKGENASTSSTVAHNFLTPDTMQTTSSSAGPGCIMSPADGNSMFSLPGAHGATNGMSGHMGQIVDPVDHGERDPFAFMRSMDFDMDQFLDMGIWGHESYEAMRFGGGGGS</sequence>
<dbReference type="GO" id="GO:0008270">
    <property type="term" value="F:zinc ion binding"/>
    <property type="evidence" value="ECO:0007669"/>
    <property type="project" value="InterPro"/>
</dbReference>
<keyword evidence="5" id="KW-0539">Nucleus</keyword>
<evidence type="ECO:0000256" key="2">
    <source>
        <dbReference type="ARBA" id="ARBA00023015"/>
    </source>
</evidence>
<proteinExistence type="predicted"/>
<keyword evidence="4" id="KW-0804">Transcription</keyword>
<dbReference type="PANTHER" id="PTHR31845">
    <property type="entry name" value="FINGER DOMAIN PROTEIN, PUTATIVE-RELATED"/>
    <property type="match status" value="1"/>
</dbReference>
<reference evidence="7" key="1">
    <citation type="journal article" date="2020" name="Stud. Mycol.">
        <title>101 Dothideomycetes genomes: a test case for predicting lifestyles and emergence of pathogens.</title>
        <authorList>
            <person name="Haridas S."/>
            <person name="Albert R."/>
            <person name="Binder M."/>
            <person name="Bloem J."/>
            <person name="Labutti K."/>
            <person name="Salamov A."/>
            <person name="Andreopoulos B."/>
            <person name="Baker S."/>
            <person name="Barry K."/>
            <person name="Bills G."/>
            <person name="Bluhm B."/>
            <person name="Cannon C."/>
            <person name="Castanera R."/>
            <person name="Culley D."/>
            <person name="Daum C."/>
            <person name="Ezra D."/>
            <person name="Gonzalez J."/>
            <person name="Henrissat B."/>
            <person name="Kuo A."/>
            <person name="Liang C."/>
            <person name="Lipzen A."/>
            <person name="Lutzoni F."/>
            <person name="Magnuson J."/>
            <person name="Mondo S."/>
            <person name="Nolan M."/>
            <person name="Ohm R."/>
            <person name="Pangilinan J."/>
            <person name="Park H.-J."/>
            <person name="Ramirez L."/>
            <person name="Alfaro M."/>
            <person name="Sun H."/>
            <person name="Tritt A."/>
            <person name="Yoshinaga Y."/>
            <person name="Zwiers L.-H."/>
            <person name="Turgeon B."/>
            <person name="Goodwin S."/>
            <person name="Spatafora J."/>
            <person name="Crous P."/>
            <person name="Grigoriev I."/>
        </authorList>
    </citation>
    <scope>NUCLEOTIDE SEQUENCE</scope>
    <source>
        <strain evidence="7">CBS 627.86</strain>
    </source>
</reference>
<evidence type="ECO:0000259" key="6">
    <source>
        <dbReference type="Pfam" id="PF04082"/>
    </source>
</evidence>
<dbReference type="GO" id="GO:0005634">
    <property type="term" value="C:nucleus"/>
    <property type="evidence" value="ECO:0007669"/>
    <property type="project" value="UniProtKB-SubCell"/>
</dbReference>
<keyword evidence="3" id="KW-0238">DNA-binding</keyword>
<keyword evidence="8" id="KW-1185">Reference proteome</keyword>